<organism evidence="3 4">
    <name type="scientific">Coprococcus catus</name>
    <dbReference type="NCBI Taxonomy" id="116085"/>
    <lineage>
        <taxon>Bacteria</taxon>
        <taxon>Bacillati</taxon>
        <taxon>Bacillota</taxon>
        <taxon>Clostridia</taxon>
        <taxon>Lachnospirales</taxon>
        <taxon>Lachnospiraceae</taxon>
        <taxon>Coprococcus</taxon>
    </lineage>
</organism>
<reference evidence="3 4" key="1">
    <citation type="submission" date="2018-08" db="EMBL/GenBank/DDBJ databases">
        <title>A genome reference for cultivated species of the human gut microbiota.</title>
        <authorList>
            <person name="Zou Y."/>
            <person name="Xue W."/>
            <person name="Luo G."/>
        </authorList>
    </citation>
    <scope>NUCLEOTIDE SEQUENCE [LARGE SCALE GENOMIC DNA]</scope>
    <source>
        <strain evidence="3 4">AF45-17</strain>
    </source>
</reference>
<accession>A0A3E2TMG7</accession>
<gene>
    <name evidence="3" type="ORF">DW070_10135</name>
</gene>
<dbReference type="InterPro" id="IPR051448">
    <property type="entry name" value="CdaR-like_regulators"/>
</dbReference>
<dbReference type="Proteomes" id="UP000260773">
    <property type="component" value="Unassembled WGS sequence"/>
</dbReference>
<dbReference type="InterPro" id="IPR008599">
    <property type="entry name" value="Diacid_rec"/>
</dbReference>
<evidence type="ECO:0000313" key="3">
    <source>
        <dbReference type="EMBL" id="RGB79511.1"/>
    </source>
</evidence>
<dbReference type="AlphaFoldDB" id="A0A3E2TMG7"/>
<dbReference type="PANTHER" id="PTHR33744">
    <property type="entry name" value="CARBOHYDRATE DIACID REGULATOR"/>
    <property type="match status" value="1"/>
</dbReference>
<protein>
    <submittedName>
        <fullName evidence="3">Sugar diacid utilization regulator SdaR</fullName>
    </submittedName>
</protein>
<dbReference type="InterPro" id="IPR025736">
    <property type="entry name" value="PucR_C-HTH_dom"/>
</dbReference>
<feature type="domain" description="PucR C-terminal helix-turn-helix" evidence="2">
    <location>
        <begin position="302"/>
        <end position="357"/>
    </location>
</feature>
<dbReference type="PANTHER" id="PTHR33744:SF16">
    <property type="entry name" value="CARBOHYDRATE DIACID REGULATOR"/>
    <property type="match status" value="1"/>
</dbReference>
<dbReference type="Pfam" id="PF05651">
    <property type="entry name" value="Diacid_rec"/>
    <property type="match status" value="1"/>
</dbReference>
<evidence type="ECO:0000259" key="1">
    <source>
        <dbReference type="Pfam" id="PF05651"/>
    </source>
</evidence>
<sequence length="360" mass="41160">MFKIDRTLAAQVVNTVKDVCGRDVNFINQYGIIFASTDPERVGTFHEIGHQAALTGETIEVRADDNFHGTLMGINLPVYYNQTFMAVIGITGQPDEVRKYAHLAERITHLLIRERELNTISRNQADKRHFAMDALIHQASANMDYLNACLKECGINITQKYRILLIRAAAESPSDNLSLLEQKIHQFFEMLSIRLYTFYYPNEYTAVVLPSQLEHNAYILERFSKDHQTSLKMTVGKMTSVYQLCDSYQTAVTAMKHFTAQAEGYIFFDDLGLELIFSGLNPLEKAEFLTKTLSNLDENERHLLTAYFENDMSLSGTSRQLFIHKNTLQYKLNHIFKKSGLNPRAFKDAVMLYLGLNLAK</sequence>
<evidence type="ECO:0000313" key="4">
    <source>
        <dbReference type="Proteomes" id="UP000260773"/>
    </source>
</evidence>
<dbReference type="Gene3D" id="1.10.10.2840">
    <property type="entry name" value="PucR C-terminal helix-turn-helix domain"/>
    <property type="match status" value="1"/>
</dbReference>
<proteinExistence type="predicted"/>
<dbReference type="InterPro" id="IPR042070">
    <property type="entry name" value="PucR_C-HTH_sf"/>
</dbReference>
<feature type="domain" description="Putative sugar diacid recognition" evidence="1">
    <location>
        <begin position="4"/>
        <end position="129"/>
    </location>
</feature>
<name>A0A3E2TMG7_9FIRM</name>
<dbReference type="Pfam" id="PF13556">
    <property type="entry name" value="HTH_30"/>
    <property type="match status" value="1"/>
</dbReference>
<evidence type="ECO:0000259" key="2">
    <source>
        <dbReference type="Pfam" id="PF13556"/>
    </source>
</evidence>
<dbReference type="EMBL" id="QVEP01000024">
    <property type="protein sequence ID" value="RGB79511.1"/>
    <property type="molecule type" value="Genomic_DNA"/>
</dbReference>
<comment type="caution">
    <text evidence="3">The sequence shown here is derived from an EMBL/GenBank/DDBJ whole genome shotgun (WGS) entry which is preliminary data.</text>
</comment>